<reference evidence="1" key="1">
    <citation type="submission" date="2021-02" db="EMBL/GenBank/DDBJ databases">
        <authorList>
            <person name="Dougan E. K."/>
            <person name="Rhodes N."/>
            <person name="Thang M."/>
            <person name="Chan C."/>
        </authorList>
    </citation>
    <scope>NUCLEOTIDE SEQUENCE</scope>
</reference>
<accession>A0A812UG47</accession>
<dbReference type="OrthoDB" id="424335at2759"/>
<organism evidence="1 2">
    <name type="scientific">Symbiodinium pilosum</name>
    <name type="common">Dinoflagellate</name>
    <dbReference type="NCBI Taxonomy" id="2952"/>
    <lineage>
        <taxon>Eukaryota</taxon>
        <taxon>Sar</taxon>
        <taxon>Alveolata</taxon>
        <taxon>Dinophyceae</taxon>
        <taxon>Suessiales</taxon>
        <taxon>Symbiodiniaceae</taxon>
        <taxon>Symbiodinium</taxon>
    </lineage>
</organism>
<protein>
    <submittedName>
        <fullName evidence="1">Uncharacterized protein</fullName>
    </submittedName>
</protein>
<evidence type="ECO:0000313" key="1">
    <source>
        <dbReference type="EMBL" id="CAE7575365.1"/>
    </source>
</evidence>
<comment type="caution">
    <text evidence="1">The sequence shown here is derived from an EMBL/GenBank/DDBJ whole genome shotgun (WGS) entry which is preliminary data.</text>
</comment>
<dbReference type="AlphaFoldDB" id="A0A812UG47"/>
<feature type="non-terminal residue" evidence="1">
    <location>
        <position position="1"/>
    </location>
</feature>
<dbReference type="Proteomes" id="UP000649617">
    <property type="component" value="Unassembled WGS sequence"/>
</dbReference>
<gene>
    <name evidence="1" type="ORF">SPIL2461_LOCUS15491</name>
</gene>
<sequence length="358" mass="39849">APLMVLHVGVEKTGTTALQSNLEACKGWAESQGVSTFVTLRRPSPNFANSNFMAHFVKMQDPSGHGEDVLLDDQVFNETMSQLQSCEEKHRRGETCRVVTSSEGWAEVPDSVWMRLLQRLKGWDVRVFIMHRDYSSWLRSDYAEMYKPAHGDVASNPMSGLEYLAGRASVIAPGSVASRVERAFHSLCGTPQGPSHCEIQPASYDHFLSNGQDEYEYLVLNVTLALQGEDFTARNHSLWQACARRDTFNPSSQRIQSVSVGVGIVRMLADRHFLNSCTLPFKMTAYDEPVLALASQGGLPTYCVDVEELMRGDAGLWQQFAGVASRRSGERLCFLSEHSLDASAWEKIRKLAPPCHSK</sequence>
<name>A0A812UG47_SYMPI</name>
<keyword evidence="2" id="KW-1185">Reference proteome</keyword>
<proteinExistence type="predicted"/>
<evidence type="ECO:0000313" key="2">
    <source>
        <dbReference type="Proteomes" id="UP000649617"/>
    </source>
</evidence>
<dbReference type="EMBL" id="CAJNIZ010038102">
    <property type="protein sequence ID" value="CAE7575365.1"/>
    <property type="molecule type" value="Genomic_DNA"/>
</dbReference>